<feature type="domain" description="Type VII secretion system protein EssD-like" evidence="3">
    <location>
        <begin position="1127"/>
        <end position="1251"/>
    </location>
</feature>
<feature type="compositionally biased region" description="Polar residues" evidence="1">
    <location>
        <begin position="1085"/>
        <end position="1104"/>
    </location>
</feature>
<feature type="region of interest" description="Disordered" evidence="1">
    <location>
        <begin position="1155"/>
        <end position="1180"/>
    </location>
</feature>
<feature type="domain" description="DUF637" evidence="2">
    <location>
        <begin position="739"/>
        <end position="903"/>
    </location>
</feature>
<dbReference type="InterPro" id="IPR044925">
    <property type="entry name" value="His-Me_finger_sf"/>
</dbReference>
<evidence type="ECO:0000256" key="1">
    <source>
        <dbReference type="SAM" id="MobiDB-lite"/>
    </source>
</evidence>
<evidence type="ECO:0000313" key="4">
    <source>
        <dbReference type="EMBL" id="MDC9623073.1"/>
    </source>
</evidence>
<protein>
    <submittedName>
        <fullName evidence="4">DUF637 domain-containing protein</fullName>
    </submittedName>
</protein>
<dbReference type="RefSeq" id="WP_273580593.1">
    <property type="nucleotide sequence ID" value="NZ_JAQRFO010000040.1"/>
</dbReference>
<evidence type="ECO:0000313" key="5">
    <source>
        <dbReference type="Proteomes" id="UP001214757"/>
    </source>
</evidence>
<feature type="region of interest" description="Disordered" evidence="1">
    <location>
        <begin position="506"/>
        <end position="526"/>
    </location>
</feature>
<evidence type="ECO:0000259" key="3">
    <source>
        <dbReference type="Pfam" id="PF13930"/>
    </source>
</evidence>
<dbReference type="Pfam" id="PF13930">
    <property type="entry name" value="Endonuclea_NS_2"/>
    <property type="match status" value="1"/>
</dbReference>
<dbReference type="InterPro" id="IPR044929">
    <property type="entry name" value="DNA/RNA_non-sp_Endonuclease_sf"/>
</dbReference>
<feature type="compositionally biased region" description="Polar residues" evidence="1">
    <location>
        <begin position="1155"/>
        <end position="1167"/>
    </location>
</feature>
<dbReference type="Pfam" id="PF04830">
    <property type="entry name" value="DUF637"/>
    <property type="match status" value="1"/>
</dbReference>
<dbReference type="EMBL" id="JAQRFO010000040">
    <property type="protein sequence ID" value="MDC9623073.1"/>
    <property type="molecule type" value="Genomic_DNA"/>
</dbReference>
<sequence length="1266" mass="135840">MNSLLFSEGNLIADFSNNINIEKKRPYYTEKTGEITIDNDNSESLVSMRNIVLSSNSINNKSNIRSSGDISIIANDFININQSKVLANKDLSINAVNNIEIIQSDLKGKDISLLSKEGDANILTDNRIGYFLLNGIRWLGGIEATNDLTISAGNNAKLSNLRFKPQSGNISIIANQGITVNYDDSILKNNKRMSELFNRDKELKAFEEALSIEKLNTKGSVYLNSVNQSLNLRGIGIEAGKNINLISAKDIDLGPRIISKDFGYRYWIGSQGVRWTEDKDTLWMYNSPNFSLVDDTYKGGHKNTSAEITSAIDPFEFWISTELIDKISSKVKAGGDLLVQSGRDLSGQSATLSSNGHTLLFSGRNITFNSFPYSTAPNPIGYDWEQRGYQLDSSLIGQKKLTLISNNTLTTQGGYLQSKGDINITSDGNIRFESSRNGIHKITRDSSLTNITHKSTEINSVGNLNIVTNGSLLFQATKLNSGDKLNVAAKGGYLYAQAQEEVLHETNTSSKTSWGGFGNTKTSTQNRHDVTNKVTEFKSSGDINLLSRGDSTYEASKFEAGKNATLTSTHGKINFKAVKDTEFNQVINYSEGFFIKNQDKGYSKETWILPSVHIGGKLTIDAENGISADIKTQKGQSLQAVLTALGDTPETAWLKELSQRKDVNWNEVQDAYENWDHESQHLNPVVSAVIAIAVAVVTAGAGVTIAAANAAAGTASGAAAAAGAGAATTAAVSTATYGAVSAGISSLASTAAVSLINNQGNVSKTLKEMGSSQTVKSTVTSMAIGGALAGFDKLMGVEKAANSVTNVPLLSNQEWIKVAQRVAGQSIISSSLNTGINGGSFKDNFTTALLANVGTQVNIEGADFIGKNGAALGFTEKAISHAAVSAIAAHIGGGDAKAAAAGAFAARLASVTLAKTFNDPAQILAGGKIIGGIAGAFATNSAQGAHGGAGAGEIVLEHNFLKYDLYKLDRQVKAAKEKGEDTTPIFEKMRKSLAEDRDMVKTTCKDSPTICGAAHRELANEAIGEFQGIGEFYFDRDVVAFVKTETDKDNAVINDYISTKGEILEYVFNGAEILVGNETKFSIKGKSTNSAHNQQTNPSGSSPTVVVVKTDSGTKGNWNKDLNKPQPNTIYHVDGNKTYHTDALGRTNNIEASLNLSSNDRNSYQQRKSGKQGNPGDDGGHLIATIFTGPGEKLNIVPMDANLNRGNWKRMENSWANALKEDRQVSVKIEAVYSDNSVRPDKLTVRYQIDNEKPVRETFQNKPGGK</sequence>
<dbReference type="InterPro" id="IPR044927">
    <property type="entry name" value="Endonuclea_NS_2"/>
</dbReference>
<organism evidence="4 5">
    <name type="scientific">Xenorhabdus aichiensis</name>
    <dbReference type="NCBI Taxonomy" id="3025874"/>
    <lineage>
        <taxon>Bacteria</taxon>
        <taxon>Pseudomonadati</taxon>
        <taxon>Pseudomonadota</taxon>
        <taxon>Gammaproteobacteria</taxon>
        <taxon>Enterobacterales</taxon>
        <taxon>Morganellaceae</taxon>
        <taxon>Xenorhabdus</taxon>
    </lineage>
</organism>
<comment type="caution">
    <text evidence="4">The sequence shown here is derived from an EMBL/GenBank/DDBJ whole genome shotgun (WGS) entry which is preliminary data.</text>
</comment>
<name>A0ABT5M5V0_9GAMM</name>
<reference evidence="4 5" key="1">
    <citation type="submission" date="2023-02" db="EMBL/GenBank/DDBJ databases">
        <title>Entomopathogenic bacteria.</title>
        <authorList>
            <person name="Machado R.A."/>
        </authorList>
    </citation>
    <scope>NUCLEOTIDE SEQUENCE [LARGE SCALE GENOMIC DNA]</scope>
    <source>
        <strain evidence="4 5">XENO-7</strain>
    </source>
</reference>
<dbReference type="Proteomes" id="UP001214757">
    <property type="component" value="Unassembled WGS sequence"/>
</dbReference>
<accession>A0ABT5M5V0</accession>
<gene>
    <name evidence="4" type="ORF">PSI22_15870</name>
</gene>
<evidence type="ECO:0000259" key="2">
    <source>
        <dbReference type="Pfam" id="PF04830"/>
    </source>
</evidence>
<feature type="compositionally biased region" description="Polar residues" evidence="1">
    <location>
        <begin position="506"/>
        <end position="525"/>
    </location>
</feature>
<dbReference type="InterPro" id="IPR006915">
    <property type="entry name" value="DUF637_hemagglutn_put"/>
</dbReference>
<keyword evidence="5" id="KW-1185">Reference proteome</keyword>
<dbReference type="SUPFAM" id="SSF54060">
    <property type="entry name" value="His-Me finger endonucleases"/>
    <property type="match status" value="1"/>
</dbReference>
<feature type="region of interest" description="Disordered" evidence="1">
    <location>
        <begin position="1085"/>
        <end position="1128"/>
    </location>
</feature>
<proteinExistence type="predicted"/>
<dbReference type="Gene3D" id="3.40.570.10">
    <property type="entry name" value="Extracellular Endonuclease, subunit A"/>
    <property type="match status" value="1"/>
</dbReference>